<reference evidence="6 7" key="1">
    <citation type="submission" date="2016-07" db="EMBL/GenBank/DDBJ databases">
        <title>Pervasive Adenine N6-methylation of Active Genes in Fungi.</title>
        <authorList>
            <consortium name="DOE Joint Genome Institute"/>
            <person name="Mondo S.J."/>
            <person name="Dannebaum R.O."/>
            <person name="Kuo R.C."/>
            <person name="Labutti K."/>
            <person name="Haridas S."/>
            <person name="Kuo A."/>
            <person name="Salamov A."/>
            <person name="Ahrendt S.R."/>
            <person name="Lipzen A."/>
            <person name="Sullivan W."/>
            <person name="Andreopoulos W.B."/>
            <person name="Clum A."/>
            <person name="Lindquist E."/>
            <person name="Daum C."/>
            <person name="Ramamoorthy G.K."/>
            <person name="Gryganskyi A."/>
            <person name="Culley D."/>
            <person name="Magnuson J.K."/>
            <person name="James T.Y."/>
            <person name="O'Malley M.A."/>
            <person name="Stajich J.E."/>
            <person name="Spatafora J.W."/>
            <person name="Visel A."/>
            <person name="Grigoriev I.V."/>
        </authorList>
    </citation>
    <scope>NUCLEOTIDE SEQUENCE [LARGE SCALE GENOMIC DNA]</scope>
    <source>
        <strain evidence="6 7">NRRL 3301</strain>
    </source>
</reference>
<dbReference type="STRING" id="101127.A0A1X2G771"/>
<dbReference type="PANTHER" id="PTHR47447:SF17">
    <property type="entry name" value="OS12G0638900 PROTEIN"/>
    <property type="match status" value="1"/>
</dbReference>
<dbReference type="OrthoDB" id="5588846at2759"/>
<organism evidence="6 7">
    <name type="scientific">Hesseltinella vesiculosa</name>
    <dbReference type="NCBI Taxonomy" id="101127"/>
    <lineage>
        <taxon>Eukaryota</taxon>
        <taxon>Fungi</taxon>
        <taxon>Fungi incertae sedis</taxon>
        <taxon>Mucoromycota</taxon>
        <taxon>Mucoromycotina</taxon>
        <taxon>Mucoromycetes</taxon>
        <taxon>Mucorales</taxon>
        <taxon>Cunninghamellaceae</taxon>
        <taxon>Hesseltinella</taxon>
    </lineage>
</organism>
<dbReference type="InterPro" id="IPR002885">
    <property type="entry name" value="PPR_rpt"/>
</dbReference>
<evidence type="ECO:0000256" key="2">
    <source>
        <dbReference type="ARBA" id="ARBA00022737"/>
    </source>
</evidence>
<comment type="function">
    <text evidence="3">Regulates mitochondrial small subunit maturation by controlling 15S rRNA 5'-end processing. Localizes to the 5' precursor of the 15S rRNA in a position that is subsequently occupied by mS47 in the mature yeast mtSSU. Uses structure and sequence-specific RNA recognition, binding to a single-stranded region of the precursor and specifically recognizing bases -6 to -1. The exchange of Ccm1 for mS47 is coupled to the irreversible removal of precursor rRNA that is accompanied by conformational changes of the mitoribosomal proteins uS5m and mS26. These conformational changes signal completion of 5'-end rRNA processing through protection of the mature 5'-end of the 15S rRNA and stabilization of mS47. The removal of the 5' precursor together with the dissociation of Ccm1 may be catalyzed by the 5'-3' exoribonuclease Pet127. Involved in the specific removal of group I introns in mitochondrial encoded transcripts.</text>
</comment>
<sequence>MKRQDMIPAQPIFANLISECIKSHQIDRAWTTFDAMRLSYHQPDEVTFTLMLHACAKMQDVYGFEPDLITYNTLIGACARKQDLARARDIMSHLVQHTNLSPDNHTFTNLLWAYANYQPGRQPDKATNTSTSDDALASQWQVLLPTTLPQRRSQVVAEADGLFAYYEQQPASTITTALLTSYLNTHIMQRQWNQCLHIYQDLFNTHQCKRLPTTFAVMLRYCYETKSADAAWAVWDDYQQFLEDRLADQHSFDSEMEKKKWDVQRQRQQVSEGWTLGHQRKLVLLMAGTLAR</sequence>
<dbReference type="PROSITE" id="PS51375">
    <property type="entry name" value="PPR"/>
    <property type="match status" value="1"/>
</dbReference>
<gene>
    <name evidence="6" type="ORF">DM01DRAFT_250695</name>
</gene>
<feature type="repeat" description="PPR" evidence="5">
    <location>
        <begin position="67"/>
        <end position="102"/>
    </location>
</feature>
<evidence type="ECO:0000256" key="1">
    <source>
        <dbReference type="ARBA" id="ARBA00006192"/>
    </source>
</evidence>
<dbReference type="Gene3D" id="1.25.40.10">
    <property type="entry name" value="Tetratricopeptide repeat domain"/>
    <property type="match status" value="2"/>
</dbReference>
<accession>A0A1X2G771</accession>
<proteinExistence type="inferred from homology"/>
<keyword evidence="7" id="KW-1185">Reference proteome</keyword>
<dbReference type="Pfam" id="PF13041">
    <property type="entry name" value="PPR_2"/>
    <property type="match status" value="2"/>
</dbReference>
<protein>
    <recommendedName>
        <fullName evidence="8">Pentacotripeptide-repeat region of PRORP domain-containing protein</fullName>
    </recommendedName>
</protein>
<comment type="subunit">
    <text evidence="4">Binds to mitochondrial small subunit 15S rRNA.</text>
</comment>
<evidence type="ECO:0000256" key="5">
    <source>
        <dbReference type="PROSITE-ProRule" id="PRU00708"/>
    </source>
</evidence>
<evidence type="ECO:0000313" key="6">
    <source>
        <dbReference type="EMBL" id="ORX46817.1"/>
    </source>
</evidence>
<dbReference type="NCBIfam" id="TIGR00756">
    <property type="entry name" value="PPR"/>
    <property type="match status" value="1"/>
</dbReference>
<evidence type="ECO:0008006" key="8">
    <source>
        <dbReference type="Google" id="ProtNLM"/>
    </source>
</evidence>
<evidence type="ECO:0000256" key="3">
    <source>
        <dbReference type="ARBA" id="ARBA00044493"/>
    </source>
</evidence>
<dbReference type="PANTHER" id="PTHR47447">
    <property type="entry name" value="OS03G0856100 PROTEIN"/>
    <property type="match status" value="1"/>
</dbReference>
<keyword evidence="2" id="KW-0677">Repeat</keyword>
<comment type="similarity">
    <text evidence="1">Belongs to the CCM1 family.</text>
</comment>
<evidence type="ECO:0000256" key="4">
    <source>
        <dbReference type="ARBA" id="ARBA00044511"/>
    </source>
</evidence>
<dbReference type="Proteomes" id="UP000242146">
    <property type="component" value="Unassembled WGS sequence"/>
</dbReference>
<evidence type="ECO:0000313" key="7">
    <source>
        <dbReference type="Proteomes" id="UP000242146"/>
    </source>
</evidence>
<comment type="caution">
    <text evidence="6">The sequence shown here is derived from an EMBL/GenBank/DDBJ whole genome shotgun (WGS) entry which is preliminary data.</text>
</comment>
<dbReference type="EMBL" id="MCGT01000036">
    <property type="protein sequence ID" value="ORX46817.1"/>
    <property type="molecule type" value="Genomic_DNA"/>
</dbReference>
<dbReference type="AlphaFoldDB" id="A0A1X2G771"/>
<dbReference type="InterPro" id="IPR011990">
    <property type="entry name" value="TPR-like_helical_dom_sf"/>
</dbReference>
<name>A0A1X2G771_9FUNG</name>